<organism evidence="1 2">
    <name type="scientific">Tritonibacter litoralis</name>
    <dbReference type="NCBI Taxonomy" id="2662264"/>
    <lineage>
        <taxon>Bacteria</taxon>
        <taxon>Pseudomonadati</taxon>
        <taxon>Pseudomonadota</taxon>
        <taxon>Alphaproteobacteria</taxon>
        <taxon>Rhodobacterales</taxon>
        <taxon>Paracoccaceae</taxon>
        <taxon>Tritonibacter</taxon>
    </lineage>
</organism>
<evidence type="ECO:0000313" key="1">
    <source>
        <dbReference type="EMBL" id="MQQ07982.1"/>
    </source>
</evidence>
<dbReference type="EMBL" id="WIBF01000002">
    <property type="protein sequence ID" value="MQQ07982.1"/>
    <property type="molecule type" value="Genomic_DNA"/>
</dbReference>
<name>A0A843YFC7_9RHOB</name>
<reference evidence="1 2" key="1">
    <citation type="submission" date="2019-10" db="EMBL/GenBank/DDBJ databases">
        <title>Epibacterium sp. nov., isolated from seawater.</title>
        <authorList>
            <person name="Zhang X."/>
            <person name="Li N."/>
        </authorList>
    </citation>
    <scope>NUCLEOTIDE SEQUENCE [LARGE SCALE GENOMIC DNA]</scope>
    <source>
        <strain evidence="1 2">SM1979</strain>
    </source>
</reference>
<proteinExistence type="predicted"/>
<protein>
    <submittedName>
        <fullName evidence="1">Uncharacterized protein</fullName>
    </submittedName>
</protein>
<accession>A0A843YFC7</accession>
<evidence type="ECO:0000313" key="2">
    <source>
        <dbReference type="Proteomes" id="UP000444174"/>
    </source>
</evidence>
<sequence>MLLAPLLALASAPSPTIGSPALVIVPPWVNATQLAQTAQVAQLLSSSAPMGAFVVPTNAEDVTRLLENGAWFVIDGKRIAEFCAI</sequence>
<gene>
    <name evidence="1" type="ORF">GFB49_05910</name>
</gene>
<comment type="caution">
    <text evidence="1">The sequence shown here is derived from an EMBL/GenBank/DDBJ whole genome shotgun (WGS) entry which is preliminary data.</text>
</comment>
<keyword evidence="2" id="KW-1185">Reference proteome</keyword>
<dbReference type="Proteomes" id="UP000444174">
    <property type="component" value="Unassembled WGS sequence"/>
</dbReference>
<dbReference type="AlphaFoldDB" id="A0A843YFC7"/>